<dbReference type="AlphaFoldDB" id="A0A9R1WHV0"/>
<accession>A0A9R1WHV0</accession>
<comment type="caution">
    <text evidence="1">The sequence shown here is derived from an EMBL/GenBank/DDBJ whole genome shotgun (WGS) entry which is preliminary data.</text>
</comment>
<organism evidence="1 2">
    <name type="scientific">Lactuca sativa</name>
    <name type="common">Garden lettuce</name>
    <dbReference type="NCBI Taxonomy" id="4236"/>
    <lineage>
        <taxon>Eukaryota</taxon>
        <taxon>Viridiplantae</taxon>
        <taxon>Streptophyta</taxon>
        <taxon>Embryophyta</taxon>
        <taxon>Tracheophyta</taxon>
        <taxon>Spermatophyta</taxon>
        <taxon>Magnoliopsida</taxon>
        <taxon>eudicotyledons</taxon>
        <taxon>Gunneridae</taxon>
        <taxon>Pentapetalae</taxon>
        <taxon>asterids</taxon>
        <taxon>campanulids</taxon>
        <taxon>Asterales</taxon>
        <taxon>Asteraceae</taxon>
        <taxon>Cichorioideae</taxon>
        <taxon>Cichorieae</taxon>
        <taxon>Lactucinae</taxon>
        <taxon>Lactuca</taxon>
    </lineage>
</organism>
<evidence type="ECO:0000313" key="1">
    <source>
        <dbReference type="EMBL" id="KAJ0222731.1"/>
    </source>
</evidence>
<dbReference type="Proteomes" id="UP000235145">
    <property type="component" value="Unassembled WGS sequence"/>
</dbReference>
<name>A0A9R1WHV0_LACSA</name>
<gene>
    <name evidence="1" type="ORF">LSAT_V11C200083300</name>
</gene>
<evidence type="ECO:0000313" key="2">
    <source>
        <dbReference type="Proteomes" id="UP000235145"/>
    </source>
</evidence>
<protein>
    <recommendedName>
        <fullName evidence="3">OTU domain-containing protein</fullName>
    </recommendedName>
</protein>
<sequence>MPRIHDALQSRDYAIKASLGRSMIIARHHFVHPIFKYLVGNISIHAFEIIFKEFEQIKFLEICGCQMHPFIQLEDDDVVVEGQTSNTQLKKQSRSSKFSYVQKLKDIFSPSTTLLWEPTSHKNKAPSGPSTFYTNSLMSEIPNEFHPYVTNIEDVDGDGNCGFQAIVVSLGYSQDCGG</sequence>
<keyword evidence="2" id="KW-1185">Reference proteome</keyword>
<evidence type="ECO:0008006" key="3">
    <source>
        <dbReference type="Google" id="ProtNLM"/>
    </source>
</evidence>
<proteinExistence type="predicted"/>
<dbReference type="EMBL" id="NBSK02000002">
    <property type="protein sequence ID" value="KAJ0222731.1"/>
    <property type="molecule type" value="Genomic_DNA"/>
</dbReference>
<reference evidence="1 2" key="1">
    <citation type="journal article" date="2017" name="Nat. Commun.">
        <title>Genome assembly with in vitro proximity ligation data and whole-genome triplication in lettuce.</title>
        <authorList>
            <person name="Reyes-Chin-Wo S."/>
            <person name="Wang Z."/>
            <person name="Yang X."/>
            <person name="Kozik A."/>
            <person name="Arikit S."/>
            <person name="Song C."/>
            <person name="Xia L."/>
            <person name="Froenicke L."/>
            <person name="Lavelle D.O."/>
            <person name="Truco M.J."/>
            <person name="Xia R."/>
            <person name="Zhu S."/>
            <person name="Xu C."/>
            <person name="Xu H."/>
            <person name="Xu X."/>
            <person name="Cox K."/>
            <person name="Korf I."/>
            <person name="Meyers B.C."/>
            <person name="Michelmore R.W."/>
        </authorList>
    </citation>
    <scope>NUCLEOTIDE SEQUENCE [LARGE SCALE GENOMIC DNA]</scope>
    <source>
        <strain evidence="2">cv. Salinas</strain>
        <tissue evidence="1">Seedlings</tissue>
    </source>
</reference>